<evidence type="ECO:0000256" key="10">
    <source>
        <dbReference type="SAM" id="MobiDB-lite"/>
    </source>
</evidence>
<dbReference type="HOGENOM" id="CLU_050012_0_1_12"/>
<dbReference type="PATRIC" id="fig|889378.3.peg.206"/>
<dbReference type="HAMAP" id="MF_01464_B">
    <property type="entry name" value="SecF_B"/>
    <property type="match status" value="1"/>
</dbReference>
<dbReference type="OrthoDB" id="9805019at2"/>
<dbReference type="InterPro" id="IPR048634">
    <property type="entry name" value="SecD_SecF_C"/>
</dbReference>
<evidence type="ECO:0000256" key="5">
    <source>
        <dbReference type="ARBA" id="ARBA00022927"/>
    </source>
</evidence>
<comment type="subcellular location">
    <subcellularLocation>
        <location evidence="9">Cell inner membrane</location>
        <topology evidence="9">Multi-pass membrane protein</topology>
    </subcellularLocation>
    <subcellularLocation>
        <location evidence="1">Cell membrane</location>
        <topology evidence="1">Multi-pass membrane protein</topology>
    </subcellularLocation>
</comment>
<keyword evidence="7 9" id="KW-0811">Translocation</keyword>
<dbReference type="STRING" id="889378.Spiaf_0203"/>
<dbReference type="PRINTS" id="PR01755">
    <property type="entry name" value="SECFTRNLCASE"/>
</dbReference>
<dbReference type="eggNOG" id="COG0341">
    <property type="taxonomic scope" value="Bacteria"/>
</dbReference>
<keyword evidence="13" id="KW-1185">Reference proteome</keyword>
<keyword evidence="2 9" id="KW-0813">Transport</keyword>
<feature type="transmembrane region" description="Helical" evidence="9">
    <location>
        <begin position="136"/>
        <end position="153"/>
    </location>
</feature>
<feature type="domain" description="Protein export membrane protein SecD/SecF C-terminal" evidence="11">
    <location>
        <begin position="107"/>
        <end position="290"/>
    </location>
</feature>
<dbReference type="InterPro" id="IPR022645">
    <property type="entry name" value="SecD/SecF_bac"/>
</dbReference>
<dbReference type="InterPro" id="IPR022813">
    <property type="entry name" value="SecD/SecF_arch_bac"/>
</dbReference>
<keyword evidence="6 9" id="KW-1133">Transmembrane helix</keyword>
<dbReference type="InterPro" id="IPR022646">
    <property type="entry name" value="SecD/SecF_CS"/>
</dbReference>
<dbReference type="EMBL" id="CP003282">
    <property type="protein sequence ID" value="AFG36312.1"/>
    <property type="molecule type" value="Genomic_DNA"/>
</dbReference>
<keyword evidence="8 9" id="KW-0472">Membrane</keyword>
<dbReference type="KEGG" id="sfc:Spiaf_0203"/>
<dbReference type="Pfam" id="PF07549">
    <property type="entry name" value="Sec_GG"/>
    <property type="match status" value="1"/>
</dbReference>
<evidence type="ECO:0000256" key="1">
    <source>
        <dbReference type="ARBA" id="ARBA00004651"/>
    </source>
</evidence>
<comment type="similarity">
    <text evidence="9">Belongs to the SecD/SecF family. SecF subfamily.</text>
</comment>
<keyword evidence="9" id="KW-0997">Cell inner membrane</keyword>
<feature type="compositionally biased region" description="Low complexity" evidence="10">
    <location>
        <begin position="307"/>
        <end position="316"/>
    </location>
</feature>
<feature type="transmembrane region" description="Helical" evidence="9">
    <location>
        <begin position="263"/>
        <end position="289"/>
    </location>
</feature>
<protein>
    <recommendedName>
        <fullName evidence="9">Protein-export membrane protein SecF</fullName>
    </recommendedName>
</protein>
<dbReference type="PANTHER" id="PTHR30081:SF8">
    <property type="entry name" value="PROTEIN TRANSLOCASE SUBUNIT SECF"/>
    <property type="match status" value="1"/>
</dbReference>
<evidence type="ECO:0000256" key="2">
    <source>
        <dbReference type="ARBA" id="ARBA00022448"/>
    </source>
</evidence>
<sequence>MKRAIPFTKYRFAALVFSLLVITAGIAMTVSQGGFNLGIDFQPGLRMQVQLDGQNVTPEEVSAAVRSLTDIQAVQVGDPADQSFMVRVQDDGDIADFSVVTAEQLLDLLKAAFGEVEVQETAYVGPRFSQDLTGNAIWLLIGVFGLILAYIWFRFRLTYAASAIVTLVHDVIVMLGVIGAFQLEVTTATIAAVLTIIGYSLNDTIVIFDRIRENETLLREAPHTQVIDTSITQSLTRTIITSVTTLLAVGAIYVFAVGEIQLFALNLMVGIVVGTYSSIFVASPALLVFTKQKKKRRAKKAVQDGDAPAAAAPAKAGSKTANEVSFAEKKAMIEQMAQKRSANKAGTGKPKKGKKK</sequence>
<gene>
    <name evidence="9" type="primary">secF</name>
    <name evidence="12" type="ordered locus">Spiaf_0203</name>
</gene>
<dbReference type="Gene3D" id="1.20.1640.10">
    <property type="entry name" value="Multidrug efflux transporter AcrB transmembrane domain"/>
    <property type="match status" value="1"/>
</dbReference>
<dbReference type="GO" id="GO:0005886">
    <property type="term" value="C:plasma membrane"/>
    <property type="evidence" value="ECO:0007669"/>
    <property type="project" value="UniProtKB-SubCell"/>
</dbReference>
<dbReference type="GO" id="GO:0015450">
    <property type="term" value="F:protein-transporting ATPase activity"/>
    <property type="evidence" value="ECO:0007669"/>
    <property type="project" value="InterPro"/>
</dbReference>
<evidence type="ECO:0000313" key="13">
    <source>
        <dbReference type="Proteomes" id="UP000007383"/>
    </source>
</evidence>
<evidence type="ECO:0000256" key="9">
    <source>
        <dbReference type="HAMAP-Rule" id="MF_01464"/>
    </source>
</evidence>
<dbReference type="PANTHER" id="PTHR30081">
    <property type="entry name" value="PROTEIN-EXPORT MEMBRANE PROTEIN SEC"/>
    <property type="match status" value="1"/>
</dbReference>
<dbReference type="NCBIfam" id="TIGR00916">
    <property type="entry name" value="2A0604s01"/>
    <property type="match status" value="1"/>
</dbReference>
<evidence type="ECO:0000259" key="11">
    <source>
        <dbReference type="Pfam" id="PF02355"/>
    </source>
</evidence>
<dbReference type="RefSeq" id="WP_014454310.1">
    <property type="nucleotide sequence ID" value="NC_017098.1"/>
</dbReference>
<comment type="caution">
    <text evidence="9">Lacks conserved residue(s) required for the propagation of feature annotation.</text>
</comment>
<proteinExistence type="inferred from homology"/>
<dbReference type="InterPro" id="IPR055344">
    <property type="entry name" value="SecD_SecF_C_bact"/>
</dbReference>
<dbReference type="InterPro" id="IPR005665">
    <property type="entry name" value="SecF_bac"/>
</dbReference>
<evidence type="ECO:0000256" key="6">
    <source>
        <dbReference type="ARBA" id="ARBA00022989"/>
    </source>
</evidence>
<comment type="function">
    <text evidence="9">Part of the Sec protein translocase complex. Interacts with the SecYEG preprotein conducting channel. SecDF uses the proton motive force (PMF) to complete protein translocation after the ATP-dependent function of SecA.</text>
</comment>
<feature type="region of interest" description="Disordered" evidence="10">
    <location>
        <begin position="336"/>
        <end position="356"/>
    </location>
</feature>
<dbReference type="Pfam" id="PF02355">
    <property type="entry name" value="SecD_SecF_C"/>
    <property type="match status" value="1"/>
</dbReference>
<feature type="transmembrane region" description="Helical" evidence="9">
    <location>
        <begin position="160"/>
        <end position="181"/>
    </location>
</feature>
<keyword evidence="5 9" id="KW-0653">Protein transport</keyword>
<evidence type="ECO:0000256" key="4">
    <source>
        <dbReference type="ARBA" id="ARBA00022692"/>
    </source>
</evidence>
<dbReference type="GO" id="GO:0006605">
    <property type="term" value="P:protein targeting"/>
    <property type="evidence" value="ECO:0007669"/>
    <property type="project" value="UniProtKB-UniRule"/>
</dbReference>
<dbReference type="GO" id="GO:0043952">
    <property type="term" value="P:protein transport by the Sec complex"/>
    <property type="evidence" value="ECO:0007669"/>
    <property type="project" value="UniProtKB-UniRule"/>
</dbReference>
<evidence type="ECO:0000313" key="12">
    <source>
        <dbReference type="EMBL" id="AFG36312.1"/>
    </source>
</evidence>
<name>H9UFL9_SPIAZ</name>
<evidence type="ECO:0000256" key="7">
    <source>
        <dbReference type="ARBA" id="ARBA00023010"/>
    </source>
</evidence>
<evidence type="ECO:0000256" key="3">
    <source>
        <dbReference type="ARBA" id="ARBA00022475"/>
    </source>
</evidence>
<organism evidence="12 13">
    <name type="scientific">Spirochaeta africana (strain ATCC 700263 / DSM 8902 / Z-7692)</name>
    <dbReference type="NCBI Taxonomy" id="889378"/>
    <lineage>
        <taxon>Bacteria</taxon>
        <taxon>Pseudomonadati</taxon>
        <taxon>Spirochaetota</taxon>
        <taxon>Spirochaetia</taxon>
        <taxon>Spirochaetales</taxon>
        <taxon>Spirochaetaceae</taxon>
        <taxon>Spirochaeta</taxon>
    </lineage>
</organism>
<dbReference type="SUPFAM" id="SSF82866">
    <property type="entry name" value="Multidrug efflux transporter AcrB transmembrane domain"/>
    <property type="match status" value="1"/>
</dbReference>
<feature type="transmembrane region" description="Helical" evidence="9">
    <location>
        <begin position="187"/>
        <end position="208"/>
    </location>
</feature>
<keyword evidence="4 9" id="KW-0812">Transmembrane</keyword>
<feature type="transmembrane region" description="Helical" evidence="9">
    <location>
        <begin position="239"/>
        <end position="257"/>
    </location>
</feature>
<dbReference type="NCBIfam" id="TIGR00966">
    <property type="entry name" value="transloc_SecF"/>
    <property type="match status" value="1"/>
</dbReference>
<evidence type="ECO:0000256" key="8">
    <source>
        <dbReference type="ARBA" id="ARBA00023136"/>
    </source>
</evidence>
<comment type="subunit">
    <text evidence="9">Forms a complex with SecD. Part of the essential Sec protein translocation apparatus which comprises SecA, SecYEG and auxiliary proteins SecDF. Other proteins may also be involved.</text>
</comment>
<dbReference type="GO" id="GO:0065002">
    <property type="term" value="P:intracellular protein transmembrane transport"/>
    <property type="evidence" value="ECO:0007669"/>
    <property type="project" value="UniProtKB-UniRule"/>
</dbReference>
<dbReference type="AlphaFoldDB" id="H9UFL9"/>
<accession>H9UFL9</accession>
<dbReference type="Proteomes" id="UP000007383">
    <property type="component" value="Chromosome"/>
</dbReference>
<keyword evidence="3 9" id="KW-1003">Cell membrane</keyword>
<feature type="region of interest" description="Disordered" evidence="10">
    <location>
        <begin position="299"/>
        <end position="323"/>
    </location>
</feature>
<reference evidence="13" key="1">
    <citation type="journal article" date="2013" name="Stand. Genomic Sci.">
        <title>Complete genome sequence of the halophilic bacterium Spirochaeta africana type strain (Z-7692(T)) from the alkaline Lake Magadi in the East African Rift.</title>
        <authorList>
            <person name="Liolos K."/>
            <person name="Abt B."/>
            <person name="Scheuner C."/>
            <person name="Teshima H."/>
            <person name="Held B."/>
            <person name="Lapidus A."/>
            <person name="Nolan M."/>
            <person name="Lucas S."/>
            <person name="Deshpande S."/>
            <person name="Cheng J.F."/>
            <person name="Tapia R."/>
            <person name="Goodwin L.A."/>
            <person name="Pitluck S."/>
            <person name="Pagani I."/>
            <person name="Ivanova N."/>
            <person name="Mavromatis K."/>
            <person name="Mikhailova N."/>
            <person name="Huntemann M."/>
            <person name="Pati A."/>
            <person name="Chen A."/>
            <person name="Palaniappan K."/>
            <person name="Land M."/>
            <person name="Rohde M."/>
            <person name="Tindall B.J."/>
            <person name="Detter J.C."/>
            <person name="Goker M."/>
            <person name="Bristow J."/>
            <person name="Eisen J.A."/>
            <person name="Markowitz V."/>
            <person name="Hugenholtz P."/>
            <person name="Woyke T."/>
            <person name="Klenk H.P."/>
            <person name="Kyrpides N.C."/>
        </authorList>
    </citation>
    <scope>NUCLEOTIDE SEQUENCE</scope>
    <source>
        <strain evidence="13">ATCC 700263 / DSM 8902 / Z-7692</strain>
    </source>
</reference>